<dbReference type="AntiFam" id="ANF00151">
    <property type="entry name" value="Shadow ORF (opposite dapD)"/>
</dbReference>
<evidence type="ECO:0000313" key="2">
    <source>
        <dbReference type="Proteomes" id="UP000011932"/>
    </source>
</evidence>
<dbReference type="STRING" id="349215.A11S_2338"/>
<proteinExistence type="predicted"/>
<reference evidence="1 2" key="1">
    <citation type="journal article" date="2013" name="ISME J.">
        <title>By their genes ye shall know them: genomic signatures of predatory bacteria.</title>
        <authorList>
            <person name="Pasternak Z."/>
            <person name="Pietrokovski S."/>
            <person name="Rotem O."/>
            <person name="Gophna U."/>
            <person name="Lurie-Weinberger M.N."/>
            <person name="Jurkevitch E."/>
        </authorList>
    </citation>
    <scope>NUCLEOTIDE SEQUENCE [LARGE SCALE GENOMIC DNA]</scope>
    <source>
        <strain evidence="1">EPB</strain>
    </source>
</reference>
<dbReference type="EMBL" id="CP003538">
    <property type="protein sequence ID" value="AGH99133.1"/>
    <property type="molecule type" value="Genomic_DNA"/>
</dbReference>
<dbReference type="HOGENOM" id="CLU_2343531_0_0_5"/>
<evidence type="ECO:0000313" key="1">
    <source>
        <dbReference type="EMBL" id="AGH99133.1"/>
    </source>
</evidence>
<protein>
    <submittedName>
        <fullName evidence="1">Uncharacterized protein</fullName>
    </submittedName>
</protein>
<name>M4VIU8_9BACT</name>
<dbReference type="AlphaFoldDB" id="M4VIU8"/>
<sequence>MRAARAAGNGCHGVQAEGQQHGLLHPLMHDPIARNGFGNAQVAVIQQLQRFNHGIAHITRRTGVQGVACVPSLFDKRFNLCMIRIVCHTAYQTFRTK</sequence>
<dbReference type="KEGG" id="man:A11S_2338"/>
<gene>
    <name evidence="1" type="ORF">A11S_2338</name>
</gene>
<organism evidence="1 2">
    <name type="scientific">Micavibrio aeruginosavorus EPB</name>
    <dbReference type="NCBI Taxonomy" id="349215"/>
    <lineage>
        <taxon>Bacteria</taxon>
        <taxon>Pseudomonadati</taxon>
        <taxon>Bdellovibrionota</taxon>
        <taxon>Bdellovibrionia</taxon>
        <taxon>Bdellovibrionales</taxon>
        <taxon>Pseudobdellovibrionaceae</taxon>
        <taxon>Micavibrio</taxon>
    </lineage>
</organism>
<accession>M4VIU8</accession>
<dbReference type="Proteomes" id="UP000011932">
    <property type="component" value="Chromosome"/>
</dbReference>